<sequence length="1082" mass="123691">MEKVDDQVGLETRLLKALNGFILLIGNDSQQHRQRQQVINEHQSSKVDSKTVANYLRLKLLSYLRQLQLQNTVTPFRDVLIQWWVTLLNFLNSDLVDKNSSVEEMALLDPLLNVDSISVSLECVSRLMSSLMVLPVHSCKDAEIYSHHVLLTVHYVTNRLILNSKFQRELSKQQQQQQQQQQHHIPLPQQNSHRSVLYFLSGYTSLLRSFLGKLNAYAFFYLPDDFHYDVQLLLALKPNLSFKPANTLFLWKRRLFCSAESSEDRIKFESLENRDTNFFKIVISYMKNDFIFMAFYWHYWYIALRFLAYLDGGLELKSNLPMIPGANVLIAHVTSGFFRIDLARFTKFLQSNNNVNGMGPGRSDWNDPLLTSGLVAPAAANSNASVSAGVGDNTTVTAEVLNDFLFSNFRIIRVWECLRNLSGCLEKNPNLPVLLSLHDSSQLRYISGIPAHDSGVANVIYNKVFQFIIFQFRSIPSIGFLHWDIWFTGVCAMLQTLNNNSQIVALLFLFNVWPHIPEGLRSSLSQDLVNDYWNILTFENDFQLVRVLYFKLLVFRVAPESNSTLKEQLKMKFKDFYFEMLTLKCKIKEDPLRDKEDDLYFYGTKRFFLAPNKLMKEQDLIYNAEKHSRPKYSGRYQNFPTVSSVANVRPSLVLRNGRYPYDVFDEMVTKASLLMAEKKRKERNSSSSVSSSTLSHSDISEGQPKQPFSKKAGSFSNTISSWFSKLSKNSEPSQSNNIESSKQKHVQPSNSGSIKGDRGKYFINDASVPYSESSEMFSMYSNVSSIGTRRTSSSESHQSNTTGTSSSQGCDTFSGEGFNASGYSYDNQKKKKLLAPAELKYSNSIPDTAEICMVFRVKVTQPESINRKIERVNSNWGILNAKTYDKPLPVPSESSLEPSSESSAVSSVIDELNNDSFGMDYLNESSLEFLPPISDGSSKSDEPALMPTYSYDSTVPKPNCEFFGMQNSEESDVPAGDSEILNRFQHLTLRENEDVEEDEKAILKGVEKADGEIIESRRRNLYYTRHNCLKTRFNKLCKLVRMFNKTVEEYYEYLNFLNHDSVFIDFEIRPPFHSNVINVPAD</sequence>
<keyword evidence="3" id="KW-1185">Reference proteome</keyword>
<dbReference type="OrthoDB" id="296767at2759"/>
<proteinExistence type="predicted"/>
<dbReference type="EMBL" id="BIMX01000006">
    <property type="protein sequence ID" value="GCE98713.1"/>
    <property type="molecule type" value="Genomic_DNA"/>
</dbReference>
<protein>
    <submittedName>
        <fullName evidence="2">Uncharacterized protein</fullName>
    </submittedName>
</protein>
<dbReference type="AlphaFoldDB" id="A0A4C2E4P4"/>
<feature type="region of interest" description="Disordered" evidence="1">
    <location>
        <begin position="679"/>
        <end position="713"/>
    </location>
</feature>
<evidence type="ECO:0000313" key="3">
    <source>
        <dbReference type="Proteomes" id="UP000301737"/>
    </source>
</evidence>
<gene>
    <name evidence="2" type="ORF">ZYGM_003304</name>
</gene>
<name>A0A4C2E4P4_9SACH</name>
<feature type="compositionally biased region" description="Polar residues" evidence="1">
    <location>
        <begin position="726"/>
        <end position="753"/>
    </location>
</feature>
<dbReference type="Proteomes" id="UP000301737">
    <property type="component" value="Unassembled WGS sequence"/>
</dbReference>
<feature type="region of interest" description="Disordered" evidence="1">
    <location>
        <begin position="787"/>
        <end position="811"/>
    </location>
</feature>
<feature type="compositionally biased region" description="Low complexity" evidence="1">
    <location>
        <begin position="796"/>
        <end position="809"/>
    </location>
</feature>
<feature type="region of interest" description="Disordered" evidence="1">
    <location>
        <begin position="726"/>
        <end position="758"/>
    </location>
</feature>
<comment type="caution">
    <text evidence="2">The sequence shown here is derived from an EMBL/GenBank/DDBJ whole genome shotgun (WGS) entry which is preliminary data.</text>
</comment>
<evidence type="ECO:0000256" key="1">
    <source>
        <dbReference type="SAM" id="MobiDB-lite"/>
    </source>
</evidence>
<accession>A0A4C2E4P4</accession>
<dbReference type="Pfam" id="PF08578">
    <property type="entry name" value="DUF1765"/>
    <property type="match status" value="1"/>
</dbReference>
<feature type="compositionally biased region" description="Low complexity" evidence="1">
    <location>
        <begin position="685"/>
        <end position="697"/>
    </location>
</feature>
<dbReference type="InterPro" id="IPR013887">
    <property type="entry name" value="UPF0592"/>
</dbReference>
<evidence type="ECO:0000313" key="2">
    <source>
        <dbReference type="EMBL" id="GCE98713.1"/>
    </source>
</evidence>
<reference evidence="2 3" key="1">
    <citation type="submission" date="2019-01" db="EMBL/GenBank/DDBJ databases">
        <title>Draft Genome Sequencing of Zygosaccharomyces mellis Ca-7.</title>
        <authorList>
            <person name="Shiwa Y."/>
            <person name="Kanesaki Y."/>
            <person name="Ishige T."/>
            <person name="Mura K."/>
            <person name="Hori T."/>
            <person name="Tamura T."/>
        </authorList>
    </citation>
    <scope>NUCLEOTIDE SEQUENCE [LARGE SCALE GENOMIC DNA]</scope>
    <source>
        <strain evidence="2 3">Ca-7</strain>
    </source>
</reference>
<organism evidence="2 3">
    <name type="scientific">Zygosaccharomyces mellis</name>
    <dbReference type="NCBI Taxonomy" id="42258"/>
    <lineage>
        <taxon>Eukaryota</taxon>
        <taxon>Fungi</taxon>
        <taxon>Dikarya</taxon>
        <taxon>Ascomycota</taxon>
        <taxon>Saccharomycotina</taxon>
        <taxon>Saccharomycetes</taxon>
        <taxon>Saccharomycetales</taxon>
        <taxon>Saccharomycetaceae</taxon>
        <taxon>Zygosaccharomyces</taxon>
    </lineage>
</organism>